<dbReference type="PANTHER" id="PTHR42682">
    <property type="entry name" value="HYDROGENASE-4 COMPONENT F"/>
    <property type="match status" value="1"/>
</dbReference>
<keyword evidence="6 7" id="KW-0472">Membrane</keyword>
<evidence type="ECO:0000256" key="3">
    <source>
        <dbReference type="ARBA" id="ARBA00022692"/>
    </source>
</evidence>
<dbReference type="PATRIC" id="fig|1434111.4.peg.3933"/>
<evidence type="ECO:0000256" key="2">
    <source>
        <dbReference type="ARBA" id="ARBA00022475"/>
    </source>
</evidence>
<keyword evidence="2" id="KW-1003">Cell membrane</keyword>
<evidence type="ECO:0000256" key="5">
    <source>
        <dbReference type="ARBA" id="ARBA00023002"/>
    </source>
</evidence>
<dbReference type="NCBIfam" id="NF006418">
    <property type="entry name" value="PRK08667.1"/>
    <property type="match status" value="1"/>
</dbReference>
<dbReference type="InterPro" id="IPR001750">
    <property type="entry name" value="ND/Mrp_TM"/>
</dbReference>
<feature type="transmembrane region" description="Helical" evidence="7">
    <location>
        <begin position="205"/>
        <end position="224"/>
    </location>
</feature>
<dbReference type="GO" id="GO:0016491">
    <property type="term" value="F:oxidoreductase activity"/>
    <property type="evidence" value="ECO:0007669"/>
    <property type="project" value="UniProtKB-KW"/>
</dbReference>
<evidence type="ECO:0000313" key="9">
    <source>
        <dbReference type="EMBL" id="AKB76237.1"/>
    </source>
</evidence>
<dbReference type="OrthoDB" id="371891at2157"/>
<feature type="transmembrane region" description="Helical" evidence="7">
    <location>
        <begin position="296"/>
        <end position="318"/>
    </location>
</feature>
<dbReference type="AlphaFoldDB" id="A0A0E3S9F6"/>
<evidence type="ECO:0000256" key="1">
    <source>
        <dbReference type="ARBA" id="ARBA00004651"/>
    </source>
</evidence>
<feature type="transmembrane region" description="Helical" evidence="7">
    <location>
        <begin position="378"/>
        <end position="398"/>
    </location>
</feature>
<dbReference type="Proteomes" id="UP000033072">
    <property type="component" value="Chromosome"/>
</dbReference>
<keyword evidence="10" id="KW-1185">Reference proteome</keyword>
<evidence type="ECO:0000259" key="8">
    <source>
        <dbReference type="Pfam" id="PF00361"/>
    </source>
</evidence>
<dbReference type="EMBL" id="CP009515">
    <property type="protein sequence ID" value="AKB76237.1"/>
    <property type="molecule type" value="Genomic_DNA"/>
</dbReference>
<feature type="transmembrane region" description="Helical" evidence="7">
    <location>
        <begin position="236"/>
        <end position="255"/>
    </location>
</feature>
<feature type="transmembrane region" description="Helical" evidence="7">
    <location>
        <begin position="77"/>
        <end position="97"/>
    </location>
</feature>
<dbReference type="PRINTS" id="PR01437">
    <property type="entry name" value="NUOXDRDTASE4"/>
</dbReference>
<proteinExistence type="predicted"/>
<feature type="transmembrane region" description="Helical" evidence="7">
    <location>
        <begin position="6"/>
        <end position="23"/>
    </location>
</feature>
<feature type="domain" description="NADH:quinone oxidoreductase/Mrp antiporter transmembrane" evidence="8">
    <location>
        <begin position="129"/>
        <end position="412"/>
    </location>
</feature>
<dbReference type="GO" id="GO:0008137">
    <property type="term" value="F:NADH dehydrogenase (ubiquinone) activity"/>
    <property type="evidence" value="ECO:0007669"/>
    <property type="project" value="InterPro"/>
</dbReference>
<reference evidence="9 10" key="1">
    <citation type="submission" date="2014-07" db="EMBL/GenBank/DDBJ databases">
        <title>Methanogenic archaea and the global carbon cycle.</title>
        <authorList>
            <person name="Henriksen J.R."/>
            <person name="Luke J."/>
            <person name="Reinhart S."/>
            <person name="Benedict M.N."/>
            <person name="Youngblut N.D."/>
            <person name="Metcalf M.E."/>
            <person name="Whitaker R.J."/>
            <person name="Metcalf W.W."/>
        </authorList>
    </citation>
    <scope>NUCLEOTIDE SEQUENCE [LARGE SCALE GENOMIC DNA]</scope>
    <source>
        <strain evidence="9 10">Z-7289</strain>
    </source>
</reference>
<sequence>MLEALVYGAIAALISGTVLPLLYRSKNTRKTSFGLSLLSSVLLLGFAGAILYTGKEPVFPAIRYLPGLDFTLAADRLAAGFVLLIAAVVPGVSIYSIEYVEHAKSEAGKNLQAALTNLFILAMLMVVLAGNMVIFLIFWEIMSISSLLLVLHDYSSEENKKAGFFYFIMTSLSTAFLFMGFISLFRLTGSAEFGPLEYPASILNLPFICLFIGFGIKAGIVPFHKWLPYAHPAAPSSISALMSGVMLKVAIYGFLRFLLSVYTLELWWGILILIGGSLSAVLGVIYALKESDIKRLLAYSSIENIGIIFLGIGLYVIFKVEGLETLAMLSLVGACFHAFNHALFKSLLFLCAGSVVHATGTRNIEAFGGLVKRMPRTAVFFMIGSVSIAALPPTNGFVSELMLFQAYFYSSALSDPLLKVLLIITLSVFALTSALAAALFVKLFGITFLALPRTKYAEDATEVPKFMLLGEAIPAILCILSGLFSAQILVMLGFDFEVPDMLILGLILIGACGLVWFAVRNSGPSGSPRISKETWGCGSLAQHPTMEYTSAGFSEPLVVIFKKVYRTEISSTRIYEDTKESIFKSGTARIHLMKFFEEILYTPIAGAVCLVSSNISKMQNGKLDTYVLYVFIAVLTLMIFTRFFA</sequence>
<feature type="transmembrane region" description="Helical" evidence="7">
    <location>
        <begin position="472"/>
        <end position="494"/>
    </location>
</feature>
<feature type="transmembrane region" description="Helical" evidence="7">
    <location>
        <begin position="267"/>
        <end position="289"/>
    </location>
</feature>
<dbReference type="HOGENOM" id="CLU_007100_8_1_2"/>
<keyword evidence="3 7" id="KW-0812">Transmembrane</keyword>
<dbReference type="GO" id="GO:0042773">
    <property type="term" value="P:ATP synthesis coupled electron transport"/>
    <property type="evidence" value="ECO:0007669"/>
    <property type="project" value="InterPro"/>
</dbReference>
<protein>
    <submittedName>
        <fullName evidence="9">Hydrogenase, HycC subunit, putative</fullName>
    </submittedName>
</protein>
<evidence type="ECO:0000256" key="4">
    <source>
        <dbReference type="ARBA" id="ARBA00022989"/>
    </source>
</evidence>
<evidence type="ECO:0000313" key="10">
    <source>
        <dbReference type="Proteomes" id="UP000033072"/>
    </source>
</evidence>
<feature type="transmembrane region" description="Helical" evidence="7">
    <location>
        <begin position="163"/>
        <end position="185"/>
    </location>
</feature>
<dbReference type="STRING" id="1434111.MSLAZ_2976"/>
<accession>A0A0E3S9F6</accession>
<dbReference type="PANTHER" id="PTHR42682:SF3">
    <property type="entry name" value="FORMATE HYDROGENLYASE SUBUNIT 3-RELATED"/>
    <property type="match status" value="1"/>
</dbReference>
<organism evidence="9 10">
    <name type="scientific">Methanosarcina lacustris Z-7289</name>
    <dbReference type="NCBI Taxonomy" id="1434111"/>
    <lineage>
        <taxon>Archaea</taxon>
        <taxon>Methanobacteriati</taxon>
        <taxon>Methanobacteriota</taxon>
        <taxon>Stenosarchaea group</taxon>
        <taxon>Methanomicrobia</taxon>
        <taxon>Methanosarcinales</taxon>
        <taxon>Methanosarcinaceae</taxon>
        <taxon>Methanosarcina</taxon>
    </lineage>
</organism>
<feature type="transmembrane region" description="Helical" evidence="7">
    <location>
        <begin position="626"/>
        <end position="644"/>
    </location>
</feature>
<comment type="subcellular location">
    <subcellularLocation>
        <location evidence="1">Cell membrane</location>
        <topology evidence="1">Multi-pass membrane protein</topology>
    </subcellularLocation>
</comment>
<dbReference type="Pfam" id="PF00361">
    <property type="entry name" value="Proton_antipo_M"/>
    <property type="match status" value="1"/>
</dbReference>
<evidence type="ECO:0000256" key="7">
    <source>
        <dbReference type="SAM" id="Phobius"/>
    </source>
</evidence>
<dbReference type="GO" id="GO:0005886">
    <property type="term" value="C:plasma membrane"/>
    <property type="evidence" value="ECO:0007669"/>
    <property type="project" value="UniProtKB-SubCell"/>
</dbReference>
<keyword evidence="5" id="KW-0560">Oxidoreductase</keyword>
<feature type="transmembrane region" description="Helical" evidence="7">
    <location>
        <begin position="35"/>
        <end position="54"/>
    </location>
</feature>
<dbReference type="InterPro" id="IPR052175">
    <property type="entry name" value="ComplexI-like_HydComp"/>
</dbReference>
<feature type="transmembrane region" description="Helical" evidence="7">
    <location>
        <begin position="418"/>
        <end position="451"/>
    </location>
</feature>
<name>A0A0E3S9F6_9EURY</name>
<dbReference type="KEGG" id="mls:MSLAZ_2976"/>
<evidence type="ECO:0000256" key="6">
    <source>
        <dbReference type="ARBA" id="ARBA00023136"/>
    </source>
</evidence>
<dbReference type="InterPro" id="IPR003918">
    <property type="entry name" value="NADH_UbQ_OxRdtase"/>
</dbReference>
<keyword evidence="4 7" id="KW-1133">Transmembrane helix</keyword>
<feature type="transmembrane region" description="Helical" evidence="7">
    <location>
        <begin position="500"/>
        <end position="519"/>
    </location>
</feature>
<gene>
    <name evidence="9" type="ORF">MSLAZ_2976</name>
</gene>